<dbReference type="Ensembl" id="ENSEAST00005041668.1">
    <property type="protein sequence ID" value="ENSEASP00005053425.1"/>
    <property type="gene ID" value="ENSEASG00005026261.1"/>
</dbReference>
<dbReference type="SMART" id="SM00349">
    <property type="entry name" value="KRAB"/>
    <property type="match status" value="1"/>
</dbReference>
<evidence type="ECO:0000259" key="1">
    <source>
        <dbReference type="PROSITE" id="PS50805"/>
    </source>
</evidence>
<name>A0A9L0JWC2_EQUAS</name>
<evidence type="ECO:0000313" key="3">
    <source>
        <dbReference type="Proteomes" id="UP000694387"/>
    </source>
</evidence>
<evidence type="ECO:0000313" key="2">
    <source>
        <dbReference type="Ensembl" id="ENSEASP00005053425.1"/>
    </source>
</evidence>
<dbReference type="PROSITE" id="PS50805">
    <property type="entry name" value="KRAB"/>
    <property type="match status" value="1"/>
</dbReference>
<sequence length="71" mass="8417">MTFYADVAIEFSQEQEYMDPAQRTLYMDVILENYRNLPPRGEYDFPPELRICPWVFLHFLVCLLGAPTLLD</sequence>
<dbReference type="InterPro" id="IPR036051">
    <property type="entry name" value="KRAB_dom_sf"/>
</dbReference>
<reference evidence="2 3" key="1">
    <citation type="journal article" date="2020" name="Nat. Commun.">
        <title>Donkey genomes provide new insights into domestication and selection for coat color.</title>
        <authorList>
            <person name="Wang"/>
            <person name="C."/>
            <person name="Li"/>
            <person name="H."/>
            <person name="Guo"/>
            <person name="Y."/>
            <person name="Huang"/>
            <person name="J."/>
            <person name="Sun"/>
            <person name="Y."/>
            <person name="Min"/>
            <person name="J."/>
            <person name="Wang"/>
            <person name="J."/>
            <person name="Fang"/>
            <person name="X."/>
            <person name="Zhao"/>
            <person name="Z."/>
            <person name="Wang"/>
            <person name="S."/>
            <person name="Zhang"/>
            <person name="Y."/>
            <person name="Liu"/>
            <person name="Q."/>
            <person name="Jiang"/>
            <person name="Q."/>
            <person name="Wang"/>
            <person name="X."/>
            <person name="Guo"/>
            <person name="Y."/>
            <person name="Yang"/>
            <person name="C."/>
            <person name="Wang"/>
            <person name="Y."/>
            <person name="Tian"/>
            <person name="F."/>
            <person name="Zhuang"/>
            <person name="G."/>
            <person name="Fan"/>
            <person name="Y."/>
            <person name="Gao"/>
            <person name="Q."/>
            <person name="Li"/>
            <person name="Y."/>
            <person name="Ju"/>
            <person name="Z."/>
            <person name="Li"/>
            <person name="J."/>
            <person name="Li"/>
            <person name="R."/>
            <person name="Hou"/>
            <person name="M."/>
            <person name="Yang"/>
            <person name="G."/>
            <person name="Liu"/>
            <person name="G."/>
            <person name="Liu"/>
            <person name="W."/>
            <person name="Guo"/>
            <person name="J."/>
            <person name="Pan"/>
            <person name="S."/>
            <person name="Fan"/>
            <person name="G."/>
            <person name="Zhang"/>
            <person name="W."/>
            <person name="Zhang"/>
            <person name="R."/>
            <person name="Yu"/>
            <person name="J."/>
            <person name="Zhang"/>
            <person name="X."/>
            <person name="Yin"/>
            <person name="Q."/>
            <person name="Ji"/>
            <person name="C."/>
            <person name="Jin"/>
            <person name="Y."/>
            <person name="Yue"/>
            <person name="G."/>
            <person name="Liu"/>
            <person name="M."/>
            <person name="Xu"/>
            <person name="J."/>
            <person name="Liu"/>
            <person name="S."/>
            <person name="Jordana"/>
            <person name="J."/>
            <person name="Noce"/>
            <person name="A."/>
            <person name="Amills"/>
            <person name="M."/>
            <person name="Wu"/>
            <person name="D.D."/>
            <person name="Li"/>
            <person name="S."/>
            <person name="Zhou"/>
            <person name="X. and Zhong"/>
            <person name="J."/>
        </authorList>
    </citation>
    <scope>NUCLEOTIDE SEQUENCE [LARGE SCALE GENOMIC DNA]</scope>
</reference>
<dbReference type="AlphaFoldDB" id="A0A9L0JWC2"/>
<reference evidence="2" key="2">
    <citation type="submission" date="2025-08" db="UniProtKB">
        <authorList>
            <consortium name="Ensembl"/>
        </authorList>
    </citation>
    <scope>IDENTIFICATION</scope>
</reference>
<dbReference type="GO" id="GO:0006355">
    <property type="term" value="P:regulation of DNA-templated transcription"/>
    <property type="evidence" value="ECO:0007669"/>
    <property type="project" value="InterPro"/>
</dbReference>
<keyword evidence="3" id="KW-1185">Reference proteome</keyword>
<protein>
    <recommendedName>
        <fullName evidence="1">KRAB domain-containing protein</fullName>
    </recommendedName>
</protein>
<accession>A0A9L0JWC2</accession>
<dbReference type="CDD" id="cd07765">
    <property type="entry name" value="KRAB_A-box"/>
    <property type="match status" value="1"/>
</dbReference>
<organism evidence="2 3">
    <name type="scientific">Equus asinus</name>
    <name type="common">Donkey</name>
    <name type="synonym">Equus africanus asinus</name>
    <dbReference type="NCBI Taxonomy" id="9793"/>
    <lineage>
        <taxon>Eukaryota</taxon>
        <taxon>Metazoa</taxon>
        <taxon>Chordata</taxon>
        <taxon>Craniata</taxon>
        <taxon>Vertebrata</taxon>
        <taxon>Euteleostomi</taxon>
        <taxon>Mammalia</taxon>
        <taxon>Eutheria</taxon>
        <taxon>Laurasiatheria</taxon>
        <taxon>Perissodactyla</taxon>
        <taxon>Equidae</taxon>
        <taxon>Equus</taxon>
    </lineage>
</organism>
<dbReference type="SUPFAM" id="SSF109640">
    <property type="entry name" value="KRAB domain (Kruppel-associated box)"/>
    <property type="match status" value="1"/>
</dbReference>
<dbReference type="InterPro" id="IPR001909">
    <property type="entry name" value="KRAB"/>
</dbReference>
<proteinExistence type="predicted"/>
<dbReference type="GeneTree" id="ENSGT01120000275988"/>
<dbReference type="Gene3D" id="6.10.140.140">
    <property type="match status" value="1"/>
</dbReference>
<dbReference type="Proteomes" id="UP000694387">
    <property type="component" value="Chromosome 26"/>
</dbReference>
<dbReference type="Pfam" id="PF01352">
    <property type="entry name" value="KRAB"/>
    <property type="match status" value="1"/>
</dbReference>
<feature type="domain" description="KRAB" evidence="1">
    <location>
        <begin position="2"/>
        <end position="71"/>
    </location>
</feature>
<reference evidence="2" key="3">
    <citation type="submission" date="2025-09" db="UniProtKB">
        <authorList>
            <consortium name="Ensembl"/>
        </authorList>
    </citation>
    <scope>IDENTIFICATION</scope>
</reference>